<evidence type="ECO:0000313" key="5">
    <source>
        <dbReference type="Proteomes" id="UP000490939"/>
    </source>
</evidence>
<accession>A0A8H3UWE4</accession>
<sequence>MRPLLVRSSSLDHWCADLTPEHLAPHARGPSPSSSPAFSQKSGDAGDVLNPKTMRVTTFSHASPTAEGRRHTETSPYLYTTKCSTKSFDGYCEMGQLQACDGPLDRPSMALPLSATGTLHLAADSLTCFLMVMQAKA</sequence>
<dbReference type="EMBL" id="WNWS01000150">
    <property type="protein sequence ID" value="KAE9977585.1"/>
    <property type="molecule type" value="Genomic_DNA"/>
</dbReference>
<name>A0A8H3UWE4_VENIN</name>
<dbReference type="AlphaFoldDB" id="A0A8H3UWE4"/>
<comment type="caution">
    <text evidence="2">The sequence shown here is derived from an EMBL/GenBank/DDBJ whole genome shotgun (WGS) entry which is preliminary data.</text>
</comment>
<reference evidence="2 4" key="1">
    <citation type="submission" date="2018-12" db="EMBL/GenBank/DDBJ databases">
        <title>Venturia inaequalis Genome Resource.</title>
        <authorList>
            <person name="Lichtner F.J."/>
        </authorList>
    </citation>
    <scope>NUCLEOTIDE SEQUENCE [LARGE SCALE GENOMIC DNA]</scope>
    <source>
        <strain evidence="2 4">120213</strain>
        <strain evidence="3 5">DMI_063113</strain>
    </source>
</reference>
<proteinExistence type="predicted"/>
<evidence type="ECO:0000313" key="3">
    <source>
        <dbReference type="EMBL" id="KAE9990870.1"/>
    </source>
</evidence>
<evidence type="ECO:0000256" key="1">
    <source>
        <dbReference type="SAM" id="MobiDB-lite"/>
    </source>
</evidence>
<evidence type="ECO:0000313" key="4">
    <source>
        <dbReference type="Proteomes" id="UP000447873"/>
    </source>
</evidence>
<dbReference type="Proteomes" id="UP000447873">
    <property type="component" value="Unassembled WGS sequence"/>
</dbReference>
<organism evidence="2 4">
    <name type="scientific">Venturia inaequalis</name>
    <name type="common">Apple scab fungus</name>
    <dbReference type="NCBI Taxonomy" id="5025"/>
    <lineage>
        <taxon>Eukaryota</taxon>
        <taxon>Fungi</taxon>
        <taxon>Dikarya</taxon>
        <taxon>Ascomycota</taxon>
        <taxon>Pezizomycotina</taxon>
        <taxon>Dothideomycetes</taxon>
        <taxon>Pleosporomycetidae</taxon>
        <taxon>Venturiales</taxon>
        <taxon>Venturiaceae</taxon>
        <taxon>Venturia</taxon>
    </lineage>
</organism>
<dbReference type="EMBL" id="WNWR01000118">
    <property type="protein sequence ID" value="KAE9990870.1"/>
    <property type="molecule type" value="Genomic_DNA"/>
</dbReference>
<evidence type="ECO:0000313" key="2">
    <source>
        <dbReference type="EMBL" id="KAE9977585.1"/>
    </source>
</evidence>
<keyword evidence="5" id="KW-1185">Reference proteome</keyword>
<gene>
    <name evidence="3" type="ORF">EG327_000804</name>
    <name evidence="2" type="ORF">EG328_001958</name>
</gene>
<feature type="region of interest" description="Disordered" evidence="1">
    <location>
        <begin position="23"/>
        <end position="51"/>
    </location>
</feature>
<dbReference type="Proteomes" id="UP000490939">
    <property type="component" value="Unassembled WGS sequence"/>
</dbReference>
<protein>
    <submittedName>
        <fullName evidence="2">Uncharacterized protein</fullName>
    </submittedName>
</protein>